<sequence length="180" mass="19630">MGSVKEFDLVTSDVETLKINKVRGSVMNLGRLVVYKSRNPEAGGIQFRLASRYNLSLVDLEFITVDEEGVDLEKIDAERAILGLRTVIPDFKVGADRPVASSDLTGALKDKPVTDFIALFESKKLVLLVREVSSGRYLSTVTLVSRPPSTEGMPQSGNFIPPPPKKPRPVDIPPVASILP</sequence>
<comment type="caution">
    <text evidence="2">The sequence shown here is derived from an EMBL/GenBank/DDBJ whole genome shotgun (WGS) entry which is preliminary data.</text>
</comment>
<keyword evidence="3" id="KW-1185">Reference proteome</keyword>
<gene>
    <name evidence="2" type="ORF">HNQ39_004764</name>
</gene>
<reference evidence="2 3" key="1">
    <citation type="submission" date="2020-08" db="EMBL/GenBank/DDBJ databases">
        <title>Genomic Encyclopedia of Type Strains, Phase IV (KMG-IV): sequencing the most valuable type-strain genomes for metagenomic binning, comparative biology and taxonomic classification.</title>
        <authorList>
            <person name="Goeker M."/>
        </authorList>
    </citation>
    <scope>NUCLEOTIDE SEQUENCE [LARGE SCALE GENOMIC DNA]</scope>
    <source>
        <strain evidence="2 3">DSM 23562</strain>
    </source>
</reference>
<evidence type="ECO:0000313" key="2">
    <source>
        <dbReference type="EMBL" id="MBB6052932.1"/>
    </source>
</evidence>
<proteinExistence type="predicted"/>
<protein>
    <submittedName>
        <fullName evidence="2">Uncharacterized protein</fullName>
    </submittedName>
</protein>
<dbReference type="EMBL" id="JACHGW010000005">
    <property type="protein sequence ID" value="MBB6052932.1"/>
    <property type="molecule type" value="Genomic_DNA"/>
</dbReference>
<organism evidence="2 3">
    <name type="scientific">Armatimonas rosea</name>
    <dbReference type="NCBI Taxonomy" id="685828"/>
    <lineage>
        <taxon>Bacteria</taxon>
        <taxon>Bacillati</taxon>
        <taxon>Armatimonadota</taxon>
        <taxon>Armatimonadia</taxon>
        <taxon>Armatimonadales</taxon>
        <taxon>Armatimonadaceae</taxon>
        <taxon>Armatimonas</taxon>
    </lineage>
</organism>
<accession>A0A7W9SU88</accession>
<evidence type="ECO:0000313" key="3">
    <source>
        <dbReference type="Proteomes" id="UP000520814"/>
    </source>
</evidence>
<feature type="region of interest" description="Disordered" evidence="1">
    <location>
        <begin position="145"/>
        <end position="180"/>
    </location>
</feature>
<evidence type="ECO:0000256" key="1">
    <source>
        <dbReference type="SAM" id="MobiDB-lite"/>
    </source>
</evidence>
<name>A0A7W9SU88_ARMRO</name>
<dbReference type="AlphaFoldDB" id="A0A7W9SU88"/>
<dbReference type="Proteomes" id="UP000520814">
    <property type="component" value="Unassembled WGS sequence"/>
</dbReference>